<feature type="transmembrane region" description="Helical" evidence="1">
    <location>
        <begin position="52"/>
        <end position="85"/>
    </location>
</feature>
<gene>
    <name evidence="2" type="ORF">E2C06_30995</name>
</gene>
<evidence type="ECO:0000313" key="2">
    <source>
        <dbReference type="EMBL" id="TDH58755.1"/>
    </source>
</evidence>
<feature type="transmembrane region" description="Helical" evidence="1">
    <location>
        <begin position="91"/>
        <end position="110"/>
    </location>
</feature>
<evidence type="ECO:0000313" key="3">
    <source>
        <dbReference type="Proteomes" id="UP000295096"/>
    </source>
</evidence>
<dbReference type="OrthoDB" id="7275463at2"/>
<keyword evidence="1" id="KW-0472">Membrane</keyword>
<sequence>MGAVSALRPQGQGRWQGLLGDPGLLAGAAAGLVSAILALWAMRGLPLGTGLFWLASFPVFAAGLGFGAAAAVLAGLLATLLVALVQGGFAAMTYLVLFGVPAPLLVATALRGGKLALSLPLALLGLWPLLVLLVTAAFLANDGGLEAAMRDAMAASLLRLGIPAPEEFVAALVRVKAGAIGFWAAVSLLANAVAAVGFLARRGLLAVPHPDWAAVRLPAWYPVLPAAALGLFLAMPADGDILALSALLLLLVPLFLQGVAGVHARLRGRKGRRPMLAGFYLLLVLFLQVMGPGLVALGLYDQFLRRPAPRQS</sequence>
<feature type="transmembrane region" description="Helical" evidence="1">
    <location>
        <begin position="23"/>
        <end position="40"/>
    </location>
</feature>
<dbReference type="Proteomes" id="UP000295096">
    <property type="component" value="Unassembled WGS sequence"/>
</dbReference>
<feature type="transmembrane region" description="Helical" evidence="1">
    <location>
        <begin position="241"/>
        <end position="264"/>
    </location>
</feature>
<feature type="transmembrane region" description="Helical" evidence="1">
    <location>
        <begin position="180"/>
        <end position="200"/>
    </location>
</feature>
<feature type="transmembrane region" description="Helical" evidence="1">
    <location>
        <begin position="212"/>
        <end position="235"/>
    </location>
</feature>
<dbReference type="EMBL" id="SMSJ01000098">
    <property type="protein sequence ID" value="TDH58755.1"/>
    <property type="molecule type" value="Genomic_DNA"/>
</dbReference>
<dbReference type="RefSeq" id="WP_133292439.1">
    <property type="nucleotide sequence ID" value="NZ_SMSJ01000098.1"/>
</dbReference>
<proteinExistence type="predicted"/>
<dbReference type="AlphaFoldDB" id="A0A4V3A9E0"/>
<reference evidence="2 3" key="1">
    <citation type="journal article" date="2016" name="J. Microbiol.">
        <title>Dankookia rubra gen. nov., sp. nov., an alphaproteobacterium isolated from sediment of a shallow stream.</title>
        <authorList>
            <person name="Kim W.H."/>
            <person name="Kim D.H."/>
            <person name="Kang K."/>
            <person name="Ahn T.Y."/>
        </authorList>
    </citation>
    <scope>NUCLEOTIDE SEQUENCE [LARGE SCALE GENOMIC DNA]</scope>
    <source>
        <strain evidence="2 3">JCM30602</strain>
    </source>
</reference>
<keyword evidence="1" id="KW-1133">Transmembrane helix</keyword>
<keyword evidence="1" id="KW-0812">Transmembrane</keyword>
<evidence type="ECO:0008006" key="4">
    <source>
        <dbReference type="Google" id="ProtNLM"/>
    </source>
</evidence>
<feature type="transmembrane region" description="Helical" evidence="1">
    <location>
        <begin position="276"/>
        <end position="300"/>
    </location>
</feature>
<name>A0A4V3A9E0_9PROT</name>
<comment type="caution">
    <text evidence="2">The sequence shown here is derived from an EMBL/GenBank/DDBJ whole genome shotgun (WGS) entry which is preliminary data.</text>
</comment>
<protein>
    <recommendedName>
        <fullName evidence="4">DUF2232 domain-containing protein</fullName>
    </recommendedName>
</protein>
<evidence type="ECO:0000256" key="1">
    <source>
        <dbReference type="SAM" id="Phobius"/>
    </source>
</evidence>
<accession>A0A4V3A9E0</accession>
<organism evidence="2 3">
    <name type="scientific">Dankookia rubra</name>
    <dbReference type="NCBI Taxonomy" id="1442381"/>
    <lineage>
        <taxon>Bacteria</taxon>
        <taxon>Pseudomonadati</taxon>
        <taxon>Pseudomonadota</taxon>
        <taxon>Alphaproteobacteria</taxon>
        <taxon>Acetobacterales</taxon>
        <taxon>Roseomonadaceae</taxon>
        <taxon>Dankookia</taxon>
    </lineage>
</organism>
<feature type="transmembrane region" description="Helical" evidence="1">
    <location>
        <begin position="117"/>
        <end position="140"/>
    </location>
</feature>
<keyword evidence="3" id="KW-1185">Reference proteome</keyword>